<dbReference type="InterPro" id="IPR001647">
    <property type="entry name" value="HTH_TetR"/>
</dbReference>
<reference evidence="4 5" key="1">
    <citation type="submission" date="2024-02" db="EMBL/GenBank/DDBJ databases">
        <title>Roseibium algae sp. nov., isolated from marine alga (Grateloupia sp.), showing potential in myo-inositol conversion.</title>
        <authorList>
            <person name="Wang Y."/>
        </authorList>
    </citation>
    <scope>NUCLEOTIDE SEQUENCE [LARGE SCALE GENOMIC DNA]</scope>
    <source>
        <strain evidence="4 5">H3510</strain>
    </source>
</reference>
<dbReference type="Proteomes" id="UP001385499">
    <property type="component" value="Unassembled WGS sequence"/>
</dbReference>
<evidence type="ECO:0000256" key="1">
    <source>
        <dbReference type="ARBA" id="ARBA00023125"/>
    </source>
</evidence>
<keyword evidence="5" id="KW-1185">Reference proteome</keyword>
<dbReference type="SUPFAM" id="SSF46689">
    <property type="entry name" value="Homeodomain-like"/>
    <property type="match status" value="1"/>
</dbReference>
<dbReference type="RefSeq" id="WP_340276176.1">
    <property type="nucleotide sequence ID" value="NZ_JBAKIA010000014.1"/>
</dbReference>
<accession>A0ABU8TP03</accession>
<dbReference type="Pfam" id="PF00440">
    <property type="entry name" value="TetR_N"/>
    <property type="match status" value="1"/>
</dbReference>
<comment type="caution">
    <text evidence="4">The sequence shown here is derived from an EMBL/GenBank/DDBJ whole genome shotgun (WGS) entry which is preliminary data.</text>
</comment>
<dbReference type="InterPro" id="IPR036271">
    <property type="entry name" value="Tet_transcr_reg_TetR-rel_C_sf"/>
</dbReference>
<evidence type="ECO:0000259" key="3">
    <source>
        <dbReference type="PROSITE" id="PS50977"/>
    </source>
</evidence>
<dbReference type="Gene3D" id="1.10.10.60">
    <property type="entry name" value="Homeodomain-like"/>
    <property type="match status" value="1"/>
</dbReference>
<dbReference type="PANTHER" id="PTHR30328">
    <property type="entry name" value="TRANSCRIPTIONAL REPRESSOR"/>
    <property type="match status" value="1"/>
</dbReference>
<dbReference type="PRINTS" id="PR00455">
    <property type="entry name" value="HTHTETR"/>
</dbReference>
<evidence type="ECO:0000313" key="4">
    <source>
        <dbReference type="EMBL" id="MEJ8475896.1"/>
    </source>
</evidence>
<dbReference type="Pfam" id="PF08362">
    <property type="entry name" value="TetR_C_3"/>
    <property type="match status" value="1"/>
</dbReference>
<protein>
    <submittedName>
        <fullName evidence="4">TetR family transcriptional regulator C-terminal domain-containing protein</fullName>
    </submittedName>
</protein>
<dbReference type="EMBL" id="JBAKIA010000014">
    <property type="protein sequence ID" value="MEJ8475896.1"/>
    <property type="molecule type" value="Genomic_DNA"/>
</dbReference>
<dbReference type="InterPro" id="IPR013573">
    <property type="entry name" value="Tscrpt_reg_YcdC_C"/>
</dbReference>
<sequence length="226" mass="25483">MMAHRPVSLKNTTKSMSRIQEKNRTRILEAALVEFSRFGYSGTTIEKISSVTGMSKSNLLYYFSSKAAIYEAVLANILDIWLAPLKGLNPEKDPAKELAAYIHHKMKMSAEMPDASRLFANEILQGAPRIRKVLEEDLKALIAEKSNVIQQWINQEKIEPIDPVQLIFTIWAMTQHYADFDTQIRLVTGLGLENPGFRISAEETVVRLVLRGIGLQSPDIVLETKP</sequence>
<dbReference type="InterPro" id="IPR050109">
    <property type="entry name" value="HTH-type_TetR-like_transc_reg"/>
</dbReference>
<dbReference type="SUPFAM" id="SSF48498">
    <property type="entry name" value="Tetracyclin repressor-like, C-terminal domain"/>
    <property type="match status" value="1"/>
</dbReference>
<gene>
    <name evidence="4" type="ORF">V6575_17525</name>
</gene>
<dbReference type="PANTHER" id="PTHR30328:SF54">
    <property type="entry name" value="HTH-TYPE TRANSCRIPTIONAL REPRESSOR SCO4008"/>
    <property type="match status" value="1"/>
</dbReference>
<proteinExistence type="predicted"/>
<evidence type="ECO:0000313" key="5">
    <source>
        <dbReference type="Proteomes" id="UP001385499"/>
    </source>
</evidence>
<evidence type="ECO:0000256" key="2">
    <source>
        <dbReference type="PROSITE-ProRule" id="PRU00335"/>
    </source>
</evidence>
<dbReference type="InterPro" id="IPR009057">
    <property type="entry name" value="Homeodomain-like_sf"/>
</dbReference>
<name>A0ABU8TP03_9HYPH</name>
<feature type="DNA-binding region" description="H-T-H motif" evidence="2">
    <location>
        <begin position="44"/>
        <end position="63"/>
    </location>
</feature>
<dbReference type="PROSITE" id="PS50977">
    <property type="entry name" value="HTH_TETR_2"/>
    <property type="match status" value="1"/>
</dbReference>
<organism evidence="4 5">
    <name type="scientific">Roseibium algae</name>
    <dbReference type="NCBI Taxonomy" id="3123038"/>
    <lineage>
        <taxon>Bacteria</taxon>
        <taxon>Pseudomonadati</taxon>
        <taxon>Pseudomonadota</taxon>
        <taxon>Alphaproteobacteria</taxon>
        <taxon>Hyphomicrobiales</taxon>
        <taxon>Stappiaceae</taxon>
        <taxon>Roseibium</taxon>
    </lineage>
</organism>
<feature type="domain" description="HTH tetR-type" evidence="3">
    <location>
        <begin position="21"/>
        <end position="81"/>
    </location>
</feature>
<keyword evidence="1 2" id="KW-0238">DNA-binding</keyword>
<dbReference type="Gene3D" id="1.10.357.10">
    <property type="entry name" value="Tetracycline Repressor, domain 2"/>
    <property type="match status" value="1"/>
</dbReference>